<comment type="pathway">
    <text evidence="2 13">Glycolipid biosynthesis; lipid IV(A) biosynthesis; lipid IV(A) from (3R)-3-hydroxytetradecanoyl-[acyl-carrier-protein] and UDP-N-acetyl-alpha-D-glucosamine: step 6/6.</text>
</comment>
<dbReference type="InterPro" id="IPR003758">
    <property type="entry name" value="LpxK"/>
</dbReference>
<keyword evidence="5 13" id="KW-0444">Lipid biosynthesis</keyword>
<dbReference type="AlphaFoldDB" id="A0A5R8KD61"/>
<dbReference type="InterPro" id="IPR027417">
    <property type="entry name" value="P-loop_NTPase"/>
</dbReference>
<feature type="binding site" evidence="13">
    <location>
        <begin position="73"/>
        <end position="80"/>
    </location>
    <ligand>
        <name>ATP</name>
        <dbReference type="ChEBI" id="CHEBI:30616"/>
    </ligand>
</feature>
<sequence>MDFKDQLEELEQWAIAVILHNKPGVKESFARCLMHGLSWIYKGLVRLRIKLYRERFIHDHHLGVPVISIGNLTVGGTGKTPVCELLARALQKHGRRVAILSRGYKSKRQKRVRIWTKLLAKVRGEPLPQNPPRVVSDGERVLLDSHIAGDEPFMLASNLPGVAVVVDKDRVKAGIHALKELGADILILDDGLQYLRLKHRLDMVLIDRTAPWGNGHLLPRGTLREPPRHLKRASYIFLTKCDGGNNTDIIAEIRKHNRVAEIIECRHRPTHLEDIYTREKLPLESIYGAHVGAVSGIAVPEGFENGLRKLGAKVDVIKRFADHHRFSAKDMREFIARCEKRDVSMIVTTEKDFVRFPNIPKPDVPIVFLRVEIELVTGKAIFDRMIRILCDPREVPKPVYGAELIGVGLQE</sequence>
<dbReference type="EC" id="2.7.1.130" evidence="3 13"/>
<dbReference type="PANTHER" id="PTHR42724:SF1">
    <property type="entry name" value="TETRAACYLDISACCHARIDE 4'-KINASE, MITOCHONDRIAL-RELATED"/>
    <property type="match status" value="1"/>
</dbReference>
<keyword evidence="11 13" id="KW-0443">Lipid metabolism</keyword>
<keyword evidence="10 13" id="KW-0067">ATP-binding</keyword>
<gene>
    <name evidence="13 14" type="primary">lpxK</name>
    <name evidence="14" type="ORF">FEM03_13800</name>
</gene>
<evidence type="ECO:0000313" key="14">
    <source>
        <dbReference type="EMBL" id="TLD70254.1"/>
    </source>
</evidence>
<keyword evidence="9 13" id="KW-0418">Kinase</keyword>
<dbReference type="GO" id="GO:0009245">
    <property type="term" value="P:lipid A biosynthetic process"/>
    <property type="evidence" value="ECO:0007669"/>
    <property type="project" value="UniProtKB-UniRule"/>
</dbReference>
<dbReference type="GO" id="GO:0009029">
    <property type="term" value="F:lipid-A 4'-kinase activity"/>
    <property type="evidence" value="ECO:0007669"/>
    <property type="project" value="UniProtKB-UniRule"/>
</dbReference>
<evidence type="ECO:0000256" key="12">
    <source>
        <dbReference type="ARBA" id="ARBA00029757"/>
    </source>
</evidence>
<name>A0A5R8KD61_9BACT</name>
<comment type="function">
    <text evidence="1 13">Transfers the gamma-phosphate of ATP to the 4'-position of a tetraacyldisaccharide 1-phosphate intermediate (termed DS-1-P) to form tetraacyldisaccharide 1,4'-bis-phosphate (lipid IVA).</text>
</comment>
<evidence type="ECO:0000256" key="5">
    <source>
        <dbReference type="ARBA" id="ARBA00022516"/>
    </source>
</evidence>
<keyword evidence="15" id="KW-1185">Reference proteome</keyword>
<evidence type="ECO:0000256" key="3">
    <source>
        <dbReference type="ARBA" id="ARBA00012071"/>
    </source>
</evidence>
<dbReference type="SUPFAM" id="SSF52540">
    <property type="entry name" value="P-loop containing nucleoside triphosphate hydrolases"/>
    <property type="match status" value="1"/>
</dbReference>
<evidence type="ECO:0000256" key="2">
    <source>
        <dbReference type="ARBA" id="ARBA00004870"/>
    </source>
</evidence>
<evidence type="ECO:0000313" key="15">
    <source>
        <dbReference type="Proteomes" id="UP000306196"/>
    </source>
</evidence>
<dbReference type="GO" id="GO:0009244">
    <property type="term" value="P:lipopolysaccharide core region biosynthetic process"/>
    <property type="evidence" value="ECO:0007669"/>
    <property type="project" value="TreeGrafter"/>
</dbReference>
<comment type="similarity">
    <text evidence="13">Belongs to the LpxK family.</text>
</comment>
<evidence type="ECO:0000256" key="8">
    <source>
        <dbReference type="ARBA" id="ARBA00022741"/>
    </source>
</evidence>
<dbReference type="GO" id="GO:0005524">
    <property type="term" value="F:ATP binding"/>
    <property type="evidence" value="ECO:0007669"/>
    <property type="project" value="UniProtKB-UniRule"/>
</dbReference>
<keyword evidence="8 13" id="KW-0547">Nucleotide-binding</keyword>
<dbReference type="Pfam" id="PF02606">
    <property type="entry name" value="LpxK"/>
    <property type="match status" value="1"/>
</dbReference>
<organism evidence="14 15">
    <name type="scientific">Phragmitibacter flavus</name>
    <dbReference type="NCBI Taxonomy" id="2576071"/>
    <lineage>
        <taxon>Bacteria</taxon>
        <taxon>Pseudomonadati</taxon>
        <taxon>Verrucomicrobiota</taxon>
        <taxon>Verrucomicrobiia</taxon>
        <taxon>Verrucomicrobiales</taxon>
        <taxon>Verrucomicrobiaceae</taxon>
        <taxon>Phragmitibacter</taxon>
    </lineage>
</organism>
<keyword evidence="7 13" id="KW-0808">Transferase</keyword>
<reference evidence="14 15" key="1">
    <citation type="submission" date="2019-05" db="EMBL/GenBank/DDBJ databases">
        <title>Verrucobacter flavum gen. nov., sp. nov. a new member of the family Verrucomicrobiaceae.</title>
        <authorList>
            <person name="Szuroczki S."/>
            <person name="Abbaszade G."/>
            <person name="Szabo A."/>
            <person name="Felfoldi T."/>
            <person name="Schumann P."/>
            <person name="Boka K."/>
            <person name="Keki Z."/>
            <person name="Toumi M."/>
            <person name="Toth E."/>
        </authorList>
    </citation>
    <scope>NUCLEOTIDE SEQUENCE [LARGE SCALE GENOMIC DNA]</scope>
    <source>
        <strain evidence="14 15">MG-N-17</strain>
    </source>
</reference>
<comment type="caution">
    <text evidence="14">The sequence shown here is derived from an EMBL/GenBank/DDBJ whole genome shotgun (WGS) entry which is preliminary data.</text>
</comment>
<evidence type="ECO:0000256" key="11">
    <source>
        <dbReference type="ARBA" id="ARBA00023098"/>
    </source>
</evidence>
<evidence type="ECO:0000256" key="4">
    <source>
        <dbReference type="ARBA" id="ARBA00016436"/>
    </source>
</evidence>
<dbReference type="GO" id="GO:0005886">
    <property type="term" value="C:plasma membrane"/>
    <property type="evidence" value="ECO:0007669"/>
    <property type="project" value="TreeGrafter"/>
</dbReference>
<dbReference type="PANTHER" id="PTHR42724">
    <property type="entry name" value="TETRAACYLDISACCHARIDE 4'-KINASE"/>
    <property type="match status" value="1"/>
</dbReference>
<evidence type="ECO:0000256" key="10">
    <source>
        <dbReference type="ARBA" id="ARBA00022840"/>
    </source>
</evidence>
<accession>A0A5R8KD61</accession>
<proteinExistence type="inferred from homology"/>
<dbReference type="HAMAP" id="MF_00409">
    <property type="entry name" value="LpxK"/>
    <property type="match status" value="1"/>
</dbReference>
<dbReference type="RefSeq" id="WP_138086853.1">
    <property type="nucleotide sequence ID" value="NZ_VAUV01000009.1"/>
</dbReference>
<dbReference type="NCBIfam" id="TIGR00682">
    <property type="entry name" value="lpxK"/>
    <property type="match status" value="1"/>
</dbReference>
<evidence type="ECO:0000256" key="6">
    <source>
        <dbReference type="ARBA" id="ARBA00022556"/>
    </source>
</evidence>
<dbReference type="UniPathway" id="UPA00359">
    <property type="reaction ID" value="UER00482"/>
</dbReference>
<dbReference type="OrthoDB" id="9789797at2"/>
<keyword evidence="6 13" id="KW-0441">Lipid A biosynthesis</keyword>
<evidence type="ECO:0000256" key="7">
    <source>
        <dbReference type="ARBA" id="ARBA00022679"/>
    </source>
</evidence>
<protein>
    <recommendedName>
        <fullName evidence="4 13">Tetraacyldisaccharide 4'-kinase</fullName>
        <ecNumber evidence="3 13">2.7.1.130</ecNumber>
    </recommendedName>
    <alternativeName>
        <fullName evidence="12 13">Lipid A 4'-kinase</fullName>
    </alternativeName>
</protein>
<evidence type="ECO:0000256" key="1">
    <source>
        <dbReference type="ARBA" id="ARBA00002274"/>
    </source>
</evidence>
<evidence type="ECO:0000256" key="9">
    <source>
        <dbReference type="ARBA" id="ARBA00022777"/>
    </source>
</evidence>
<dbReference type="EMBL" id="VAUV01000009">
    <property type="protein sequence ID" value="TLD70254.1"/>
    <property type="molecule type" value="Genomic_DNA"/>
</dbReference>
<comment type="catalytic activity">
    <reaction evidence="13">
        <text>a lipid A disaccharide + ATP = a lipid IVA + ADP + H(+)</text>
        <dbReference type="Rhea" id="RHEA:67840"/>
        <dbReference type="ChEBI" id="CHEBI:15378"/>
        <dbReference type="ChEBI" id="CHEBI:30616"/>
        <dbReference type="ChEBI" id="CHEBI:176343"/>
        <dbReference type="ChEBI" id="CHEBI:176425"/>
        <dbReference type="ChEBI" id="CHEBI:456216"/>
        <dbReference type="EC" id="2.7.1.130"/>
    </reaction>
</comment>
<evidence type="ECO:0000256" key="13">
    <source>
        <dbReference type="HAMAP-Rule" id="MF_00409"/>
    </source>
</evidence>
<dbReference type="Proteomes" id="UP000306196">
    <property type="component" value="Unassembled WGS sequence"/>
</dbReference>